<gene>
    <name evidence="1" type="ORF">NDU88_004181</name>
</gene>
<organism evidence="1 2">
    <name type="scientific">Pleurodeles waltl</name>
    <name type="common">Iberian ribbed newt</name>
    <dbReference type="NCBI Taxonomy" id="8319"/>
    <lineage>
        <taxon>Eukaryota</taxon>
        <taxon>Metazoa</taxon>
        <taxon>Chordata</taxon>
        <taxon>Craniata</taxon>
        <taxon>Vertebrata</taxon>
        <taxon>Euteleostomi</taxon>
        <taxon>Amphibia</taxon>
        <taxon>Batrachia</taxon>
        <taxon>Caudata</taxon>
        <taxon>Salamandroidea</taxon>
        <taxon>Salamandridae</taxon>
        <taxon>Pleurodelinae</taxon>
        <taxon>Pleurodeles</taxon>
    </lineage>
</organism>
<comment type="caution">
    <text evidence="1">The sequence shown here is derived from an EMBL/GenBank/DDBJ whole genome shotgun (WGS) entry which is preliminary data.</text>
</comment>
<keyword evidence="2" id="KW-1185">Reference proteome</keyword>
<protein>
    <submittedName>
        <fullName evidence="1">Uncharacterized protein</fullName>
    </submittedName>
</protein>
<evidence type="ECO:0000313" key="1">
    <source>
        <dbReference type="EMBL" id="KAJ1084026.1"/>
    </source>
</evidence>
<reference evidence="1" key="1">
    <citation type="journal article" date="2022" name="bioRxiv">
        <title>Sequencing and chromosome-scale assembly of the giantPleurodeles waltlgenome.</title>
        <authorList>
            <person name="Brown T."/>
            <person name="Elewa A."/>
            <person name="Iarovenko S."/>
            <person name="Subramanian E."/>
            <person name="Araus A.J."/>
            <person name="Petzold A."/>
            <person name="Susuki M."/>
            <person name="Suzuki K.-i.T."/>
            <person name="Hayashi T."/>
            <person name="Toyoda A."/>
            <person name="Oliveira C."/>
            <person name="Osipova E."/>
            <person name="Leigh N.D."/>
            <person name="Simon A."/>
            <person name="Yun M.H."/>
        </authorList>
    </citation>
    <scope>NUCLEOTIDE SEQUENCE</scope>
    <source>
        <strain evidence="1">20211129_DDA</strain>
        <tissue evidence="1">Liver</tissue>
    </source>
</reference>
<dbReference type="Proteomes" id="UP001066276">
    <property type="component" value="Chromosome 12"/>
</dbReference>
<dbReference type="AlphaFoldDB" id="A0AAV7KWY7"/>
<proteinExistence type="predicted"/>
<dbReference type="EMBL" id="JANPWB010000016">
    <property type="protein sequence ID" value="KAJ1084026.1"/>
    <property type="molecule type" value="Genomic_DNA"/>
</dbReference>
<evidence type="ECO:0000313" key="2">
    <source>
        <dbReference type="Proteomes" id="UP001066276"/>
    </source>
</evidence>
<name>A0AAV7KWY7_PLEWA</name>
<sequence>MLVRTTRAVVYLRNLEKATMSGSPEEYSRAAHVKKVIGKLQLEALWVEPGRVRQDTADQIKDQYRKYKQMRIYEELRPESIISHYFNNAYIPACTDYLDLICPELKRSLYINYRLGILTIRDYLASTRRLVAGLEYCDCSL</sequence>
<accession>A0AAV7KWY7</accession>